<sequence>MSVVMDTNALMMPVECDVRVFEELERLLGGSDLLVPEAVRDELAKLADGRGEEATAASVGLDLAADRCESVGHEEGYADDAVVEVAGREGVTHAVTNDGPLKRRLLDAGVPVVSLRAENKLTVTQP</sequence>
<dbReference type="CDD" id="cd09879">
    <property type="entry name" value="PIN_VapC_AF0591-like"/>
    <property type="match status" value="1"/>
</dbReference>
<dbReference type="OrthoDB" id="15280at2157"/>
<protein>
    <submittedName>
        <fullName evidence="2">Twitching motility protein PilT</fullName>
    </submittedName>
</protein>
<accession>A0A7D5NYM3</accession>
<dbReference type="Gene3D" id="3.40.50.1010">
    <property type="entry name" value="5'-nuclease"/>
    <property type="match status" value="1"/>
</dbReference>
<gene>
    <name evidence="2" type="ORF">HZS55_03030</name>
</gene>
<reference evidence="2 3" key="1">
    <citation type="submission" date="2020-07" db="EMBL/GenBank/DDBJ databases">
        <title>Halosimplex pelagicum sp. nov. and Halosimplex rubrum sp. nov., isolated from salted brown alga Laminaria, and emended description of the genus Halosimplex.</title>
        <authorList>
            <person name="Cui H."/>
        </authorList>
    </citation>
    <scope>NUCLEOTIDE SEQUENCE [LARGE SCALE GENOMIC DNA]</scope>
    <source>
        <strain evidence="2 3">R27</strain>
    </source>
</reference>
<proteinExistence type="predicted"/>
<dbReference type="InterPro" id="IPR029060">
    <property type="entry name" value="PIN-like_dom_sf"/>
</dbReference>
<dbReference type="EMBL" id="CP058910">
    <property type="protein sequence ID" value="QLH76337.1"/>
    <property type="molecule type" value="Genomic_DNA"/>
</dbReference>
<organism evidence="2 3">
    <name type="scientific">Halosimplex rubrum</name>
    <dbReference type="NCBI Taxonomy" id="869889"/>
    <lineage>
        <taxon>Archaea</taxon>
        <taxon>Methanobacteriati</taxon>
        <taxon>Methanobacteriota</taxon>
        <taxon>Stenosarchaea group</taxon>
        <taxon>Halobacteria</taxon>
        <taxon>Halobacteriales</taxon>
        <taxon>Haloarculaceae</taxon>
        <taxon>Halosimplex</taxon>
    </lineage>
</organism>
<dbReference type="KEGG" id="hrr:HZS55_03030"/>
<keyword evidence="3" id="KW-1185">Reference proteome</keyword>
<name>A0A7D5NYM3_9EURY</name>
<dbReference type="AlphaFoldDB" id="A0A7D5NYM3"/>
<evidence type="ECO:0000259" key="1">
    <source>
        <dbReference type="Pfam" id="PF18477"/>
    </source>
</evidence>
<dbReference type="RefSeq" id="WP_179910279.1">
    <property type="nucleotide sequence ID" value="NZ_CP058910.1"/>
</dbReference>
<dbReference type="InterPro" id="IPR041120">
    <property type="entry name" value="PIN_9"/>
</dbReference>
<dbReference type="Pfam" id="PF18477">
    <property type="entry name" value="PIN_9"/>
    <property type="match status" value="1"/>
</dbReference>
<feature type="domain" description="VapC9 PIN-like" evidence="1">
    <location>
        <begin position="3"/>
        <end position="117"/>
    </location>
</feature>
<dbReference type="GeneID" id="56076803"/>
<evidence type="ECO:0000313" key="3">
    <source>
        <dbReference type="Proteomes" id="UP000509667"/>
    </source>
</evidence>
<dbReference type="SUPFAM" id="SSF88723">
    <property type="entry name" value="PIN domain-like"/>
    <property type="match status" value="1"/>
</dbReference>
<evidence type="ECO:0000313" key="2">
    <source>
        <dbReference type="EMBL" id="QLH76337.1"/>
    </source>
</evidence>
<dbReference type="Proteomes" id="UP000509667">
    <property type="component" value="Chromosome"/>
</dbReference>